<keyword evidence="3" id="KW-1185">Reference proteome</keyword>
<dbReference type="InterPro" id="IPR044855">
    <property type="entry name" value="CoA-Trfase_III_dom3_sf"/>
</dbReference>
<accession>A0AAD5MDN1</accession>
<dbReference type="InterPro" id="IPR003673">
    <property type="entry name" value="CoA-Trfase_fam_III"/>
</dbReference>
<reference evidence="2" key="1">
    <citation type="submission" date="2021-06" db="EMBL/GenBank/DDBJ databases">
        <title>Parelaphostrongylus tenuis whole genome reference sequence.</title>
        <authorList>
            <person name="Garwood T.J."/>
            <person name="Larsen P.A."/>
            <person name="Fountain-Jones N.M."/>
            <person name="Garbe J.R."/>
            <person name="Macchietto M.G."/>
            <person name="Kania S.A."/>
            <person name="Gerhold R.W."/>
            <person name="Richards J.E."/>
            <person name="Wolf T.M."/>
        </authorList>
    </citation>
    <scope>NUCLEOTIDE SEQUENCE</scope>
    <source>
        <strain evidence="2">MNPRO001-30</strain>
        <tissue evidence="2">Meninges</tissue>
    </source>
</reference>
<evidence type="ECO:0000313" key="3">
    <source>
        <dbReference type="Proteomes" id="UP001196413"/>
    </source>
</evidence>
<protein>
    <submittedName>
        <fullName evidence="2">Uncharacterized protein</fullName>
    </submittedName>
</protein>
<dbReference type="GO" id="GO:0008206">
    <property type="term" value="P:bile acid metabolic process"/>
    <property type="evidence" value="ECO:0007669"/>
    <property type="project" value="TreeGrafter"/>
</dbReference>
<organism evidence="2 3">
    <name type="scientific">Parelaphostrongylus tenuis</name>
    <name type="common">Meningeal worm</name>
    <dbReference type="NCBI Taxonomy" id="148309"/>
    <lineage>
        <taxon>Eukaryota</taxon>
        <taxon>Metazoa</taxon>
        <taxon>Ecdysozoa</taxon>
        <taxon>Nematoda</taxon>
        <taxon>Chromadorea</taxon>
        <taxon>Rhabditida</taxon>
        <taxon>Rhabditina</taxon>
        <taxon>Rhabditomorpha</taxon>
        <taxon>Strongyloidea</taxon>
        <taxon>Metastrongylidae</taxon>
        <taxon>Parelaphostrongylus</taxon>
    </lineage>
</organism>
<dbReference type="InterPro" id="IPR023606">
    <property type="entry name" value="CoA-Trfase_III_dom_1_sf"/>
</dbReference>
<dbReference type="PANTHER" id="PTHR48228">
    <property type="entry name" value="SUCCINYL-COA--D-CITRAMALATE COA-TRANSFERASE"/>
    <property type="match status" value="1"/>
</dbReference>
<comment type="caution">
    <text evidence="2">The sequence shown here is derived from an EMBL/GenBank/DDBJ whole genome shotgun (WGS) entry which is preliminary data.</text>
</comment>
<name>A0AAD5MDN1_PARTN</name>
<dbReference type="Gene3D" id="3.30.1540.10">
    <property type="entry name" value="formyl-coa transferase, domain 3"/>
    <property type="match status" value="1"/>
</dbReference>
<evidence type="ECO:0000256" key="1">
    <source>
        <dbReference type="ARBA" id="ARBA00008383"/>
    </source>
</evidence>
<dbReference type="Pfam" id="PF02515">
    <property type="entry name" value="CoA_transf_3"/>
    <property type="match status" value="1"/>
</dbReference>
<dbReference type="Gene3D" id="3.40.50.10540">
    <property type="entry name" value="Crotonobetainyl-coa:carnitine coa-transferase, domain 1"/>
    <property type="match status" value="1"/>
</dbReference>
<evidence type="ECO:0000313" key="2">
    <source>
        <dbReference type="EMBL" id="KAJ1356702.1"/>
    </source>
</evidence>
<comment type="similarity">
    <text evidence="1">Belongs to the CoA-transferase III family.</text>
</comment>
<proteinExistence type="inferred from homology"/>
<dbReference type="SUPFAM" id="SSF89796">
    <property type="entry name" value="CoA-transferase family III (CaiB/BaiF)"/>
    <property type="match status" value="1"/>
</dbReference>
<dbReference type="EMBL" id="JAHQIW010002865">
    <property type="protein sequence ID" value="KAJ1356702.1"/>
    <property type="molecule type" value="Genomic_DNA"/>
</dbReference>
<dbReference type="GO" id="GO:0008111">
    <property type="term" value="F:alpha-methylacyl-CoA racemase activity"/>
    <property type="evidence" value="ECO:0007669"/>
    <property type="project" value="TreeGrafter"/>
</dbReference>
<dbReference type="PANTHER" id="PTHR48228:SF5">
    <property type="entry name" value="ALPHA-METHYLACYL-COA RACEMASE"/>
    <property type="match status" value="1"/>
</dbReference>
<dbReference type="InterPro" id="IPR050509">
    <property type="entry name" value="CoA-transferase_III"/>
</dbReference>
<sequence>MSDGLSYLGSFIRRYQDMEHFWTEPFAAFSGDCPVYRTYKSKDGKWMAVGALEPKFSISLFRILGMDKTEADIFTDPEGLSAEMEKIFETKTQAEWVECFDGQNACVTPVLELDEAVRFKHNVERNSFTKEGDQYFPEPAPRMYSVEEYEELKSSL</sequence>
<dbReference type="Proteomes" id="UP001196413">
    <property type="component" value="Unassembled WGS sequence"/>
</dbReference>
<dbReference type="GO" id="GO:0005739">
    <property type="term" value="C:mitochondrion"/>
    <property type="evidence" value="ECO:0007669"/>
    <property type="project" value="TreeGrafter"/>
</dbReference>
<dbReference type="AlphaFoldDB" id="A0AAD5MDN1"/>
<gene>
    <name evidence="2" type="ORF">KIN20_014442</name>
</gene>